<dbReference type="UniPathway" id="UPA01068">
    <property type="reaction ID" value="UER00304"/>
</dbReference>
<evidence type="ECO:0000256" key="6">
    <source>
        <dbReference type="ARBA" id="ARBA00011738"/>
    </source>
</evidence>
<dbReference type="EC" id="1.4.3.5" evidence="7"/>
<dbReference type="InterPro" id="IPR012349">
    <property type="entry name" value="Split_barrel_FMN-bd"/>
</dbReference>
<dbReference type="AlphaFoldDB" id="A0A6P7SRM1"/>
<dbReference type="GO" id="GO:0008615">
    <property type="term" value="P:pyridoxine biosynthetic process"/>
    <property type="evidence" value="ECO:0007669"/>
    <property type="project" value="UniProtKB-KW"/>
</dbReference>
<reference evidence="15" key="1">
    <citation type="submission" date="2025-08" db="UniProtKB">
        <authorList>
            <consortium name="RefSeq"/>
        </authorList>
    </citation>
    <scope>IDENTIFICATION</scope>
</reference>
<comment type="cofactor">
    <cofactor evidence="1">
        <name>FMN</name>
        <dbReference type="ChEBI" id="CHEBI:58210"/>
    </cofactor>
</comment>
<dbReference type="PANTHER" id="PTHR10851:SF0">
    <property type="entry name" value="PYRIDOXINE-5'-PHOSPHATE OXIDASE"/>
    <property type="match status" value="1"/>
</dbReference>
<dbReference type="Proteomes" id="UP000515154">
    <property type="component" value="Linkage group LG1"/>
</dbReference>
<evidence type="ECO:0000256" key="3">
    <source>
        <dbReference type="ARBA" id="ARBA00004738"/>
    </source>
</evidence>
<dbReference type="HAMAP" id="MF_01629">
    <property type="entry name" value="PdxH"/>
    <property type="match status" value="1"/>
</dbReference>
<proteinExistence type="inferred from homology"/>
<keyword evidence="11" id="KW-0664">Pyridoxine biosynthesis</keyword>
<dbReference type="Pfam" id="PF10590">
    <property type="entry name" value="PNP_phzG_C"/>
    <property type="match status" value="1"/>
</dbReference>
<gene>
    <name evidence="15" type="primary">LOC115215670</name>
</gene>
<sequence>MVHTVTVSFGVRNVLSRSYNITSNPSKWYNINWKCYFAFYVPLWTPSWSIEISDSSKNICLNTVNSSRKLTSSNLYQYQIINFDHDLAINSSYINRSRISTAKLSKLFHPFTVQKKMLSDRKDDDQKDIQNMRKPYRSSKDIFDLSQLVSRNPMKQFQAWFQEASNHPQIIETNAIALATATLSGRPSVRMLLLKGITSEGFYFYTNFESRKAKEIEENPFCSFSVHWEPLNRSIRVDGKVNKISEEESEKYFHQRPRDSQLGALVSLQSTVIPSREHLMNKYVEIQKKYENVELIPKPKYWGGYFVKPDVIEFWQGQTNRLHDRLRFRQKLPNEVLDPELSHEGEDDWIIERLSP</sequence>
<name>A0A6P7SRM1_9MOLL</name>
<evidence type="ECO:0000313" key="14">
    <source>
        <dbReference type="Proteomes" id="UP000515154"/>
    </source>
</evidence>
<evidence type="ECO:0000256" key="8">
    <source>
        <dbReference type="ARBA" id="ARBA00022630"/>
    </source>
</evidence>
<evidence type="ECO:0000256" key="4">
    <source>
        <dbReference type="ARBA" id="ARBA00005037"/>
    </source>
</evidence>
<evidence type="ECO:0000256" key="1">
    <source>
        <dbReference type="ARBA" id="ARBA00001917"/>
    </source>
</evidence>
<evidence type="ECO:0000256" key="10">
    <source>
        <dbReference type="ARBA" id="ARBA00023002"/>
    </source>
</evidence>
<evidence type="ECO:0000313" key="15">
    <source>
        <dbReference type="RefSeq" id="XP_029640798.1"/>
    </source>
</evidence>
<dbReference type="InterPro" id="IPR019576">
    <property type="entry name" value="Pyridoxamine_oxidase_dimer_C"/>
</dbReference>
<dbReference type="InterPro" id="IPR019740">
    <property type="entry name" value="Pyridox_Oxase_CS"/>
</dbReference>
<dbReference type="GO" id="GO:0010181">
    <property type="term" value="F:FMN binding"/>
    <property type="evidence" value="ECO:0007669"/>
    <property type="project" value="InterPro"/>
</dbReference>
<dbReference type="NCBIfam" id="TIGR00558">
    <property type="entry name" value="pdxH"/>
    <property type="match status" value="1"/>
</dbReference>
<dbReference type="GO" id="GO:0004733">
    <property type="term" value="F:pyridoxamine phosphate oxidase activity"/>
    <property type="evidence" value="ECO:0007669"/>
    <property type="project" value="UniProtKB-EC"/>
</dbReference>
<evidence type="ECO:0000256" key="5">
    <source>
        <dbReference type="ARBA" id="ARBA00007301"/>
    </source>
</evidence>
<evidence type="ECO:0000259" key="12">
    <source>
        <dbReference type="Pfam" id="PF01243"/>
    </source>
</evidence>
<dbReference type="KEGG" id="osn:115215670"/>
<dbReference type="Pfam" id="PF01243">
    <property type="entry name" value="PNPOx_N"/>
    <property type="match status" value="1"/>
</dbReference>
<evidence type="ECO:0000256" key="2">
    <source>
        <dbReference type="ARBA" id="ARBA00003691"/>
    </source>
</evidence>
<dbReference type="SUPFAM" id="SSF50475">
    <property type="entry name" value="FMN-binding split barrel"/>
    <property type="match status" value="1"/>
</dbReference>
<feature type="domain" description="Pyridoxine 5'-phosphate oxidase dimerisation C-terminal" evidence="13">
    <location>
        <begin position="302"/>
        <end position="356"/>
    </location>
</feature>
<dbReference type="FunFam" id="2.30.110.10:FF:000005">
    <property type="entry name" value="NAD(P)H-hydrate epimerase"/>
    <property type="match status" value="1"/>
</dbReference>
<comment type="function">
    <text evidence="2">Catalyzes the oxidation of either pyridoxine 5'-phosphate (PNP) or pyridoxamine 5'-phosphate (PMP) into pyridoxal 5'-phosphate (PLP).</text>
</comment>
<dbReference type="PROSITE" id="PS01064">
    <property type="entry name" value="PYRIDOX_OXIDASE"/>
    <property type="match status" value="1"/>
</dbReference>
<dbReference type="Gene3D" id="2.30.110.10">
    <property type="entry name" value="Electron Transport, Fmn-binding Protein, Chain A"/>
    <property type="match status" value="1"/>
</dbReference>
<evidence type="ECO:0000256" key="11">
    <source>
        <dbReference type="ARBA" id="ARBA00023096"/>
    </source>
</evidence>
<evidence type="ECO:0000256" key="7">
    <source>
        <dbReference type="ARBA" id="ARBA00012801"/>
    </source>
</evidence>
<evidence type="ECO:0000259" key="13">
    <source>
        <dbReference type="Pfam" id="PF10590"/>
    </source>
</evidence>
<dbReference type="RefSeq" id="XP_029640798.1">
    <property type="nucleotide sequence ID" value="XM_029784938.2"/>
</dbReference>
<accession>A0A6P7SRM1</accession>
<dbReference type="NCBIfam" id="NF004231">
    <property type="entry name" value="PRK05679.1"/>
    <property type="match status" value="1"/>
</dbReference>
<dbReference type="PANTHER" id="PTHR10851">
    <property type="entry name" value="PYRIDOXINE-5-PHOSPHATE OXIDASE"/>
    <property type="match status" value="1"/>
</dbReference>
<dbReference type="InterPro" id="IPR000659">
    <property type="entry name" value="Pyridox_Oxase"/>
</dbReference>
<protein>
    <recommendedName>
        <fullName evidence="7">pyridoxal 5'-phosphate synthase</fullName>
        <ecNumber evidence="7">1.4.3.5</ecNumber>
    </recommendedName>
</protein>
<comment type="subunit">
    <text evidence="6">Homodimer.</text>
</comment>
<comment type="pathway">
    <text evidence="3">Cofactor metabolism; pyridoxal 5'-phosphate salvage; pyridoxal 5'-phosphate from pyridoxamine 5'-phosphate: step 1/1.</text>
</comment>
<keyword evidence="9" id="KW-0288">FMN</keyword>
<comment type="pathway">
    <text evidence="4">Cofactor metabolism; pyridoxal 5'-phosphate salvage; pyridoxal 5'-phosphate from pyridoxine 5'-phosphate: step 1/1.</text>
</comment>
<organism evidence="14 15">
    <name type="scientific">Octopus sinensis</name>
    <name type="common">East Asian common octopus</name>
    <dbReference type="NCBI Taxonomy" id="2607531"/>
    <lineage>
        <taxon>Eukaryota</taxon>
        <taxon>Metazoa</taxon>
        <taxon>Spiralia</taxon>
        <taxon>Lophotrochozoa</taxon>
        <taxon>Mollusca</taxon>
        <taxon>Cephalopoda</taxon>
        <taxon>Coleoidea</taxon>
        <taxon>Octopodiformes</taxon>
        <taxon>Octopoda</taxon>
        <taxon>Incirrata</taxon>
        <taxon>Octopodidae</taxon>
        <taxon>Octopus</taxon>
    </lineage>
</organism>
<keyword evidence="14" id="KW-1185">Reference proteome</keyword>
<keyword evidence="10" id="KW-0560">Oxidoreductase</keyword>
<keyword evidence="8" id="KW-0285">Flavoprotein</keyword>
<feature type="domain" description="Pyridoxamine 5'-phosphate oxidase N-terminal" evidence="12">
    <location>
        <begin position="171"/>
        <end position="280"/>
    </location>
</feature>
<dbReference type="InterPro" id="IPR011576">
    <property type="entry name" value="Pyridox_Oxase_N"/>
</dbReference>
<evidence type="ECO:0000256" key="9">
    <source>
        <dbReference type="ARBA" id="ARBA00022643"/>
    </source>
</evidence>
<comment type="similarity">
    <text evidence="5">Belongs to the pyridoxamine 5'-phosphate oxidase family.</text>
</comment>